<dbReference type="EMBL" id="JAHESD010000027">
    <property type="protein sequence ID" value="MBT1704229.1"/>
    <property type="molecule type" value="Genomic_DNA"/>
</dbReference>
<dbReference type="RefSeq" id="WP_254154187.1">
    <property type="nucleotide sequence ID" value="NZ_JAHESD010000027.1"/>
</dbReference>
<dbReference type="Proteomes" id="UP000772618">
    <property type="component" value="Unassembled WGS sequence"/>
</dbReference>
<dbReference type="SUPFAM" id="SSF51338">
    <property type="entry name" value="Composite domain of metallo-dependent hydrolases"/>
    <property type="match status" value="1"/>
</dbReference>
<reference evidence="5 6" key="1">
    <citation type="submission" date="2021-05" db="EMBL/GenBank/DDBJ databases">
        <title>A Polyphasic approach of four new species of the genus Ohtaekwangia: Ohtaekwangia histidinii sp. nov., Ohtaekwangia cretensis sp. nov., Ohtaekwangia indiensis sp. nov., Ohtaekwangia reichenbachii sp. nov. from diverse environment.</title>
        <authorList>
            <person name="Octaviana S."/>
        </authorList>
    </citation>
    <scope>NUCLEOTIDE SEQUENCE [LARGE SCALE GENOMIC DNA]</scope>
    <source>
        <strain evidence="5 6">PWU20</strain>
    </source>
</reference>
<dbReference type="InterPro" id="IPR011042">
    <property type="entry name" value="6-blade_b-propeller_TolB-like"/>
</dbReference>
<dbReference type="PANTHER" id="PTHR36842">
    <property type="entry name" value="PROTEIN TOLB HOMOLOG"/>
    <property type="match status" value="1"/>
</dbReference>
<dbReference type="Gene3D" id="2.120.10.30">
    <property type="entry name" value="TolB, C-terminal domain"/>
    <property type="match status" value="3"/>
</dbReference>
<name>A0ABS5VS13_9BACT</name>
<feature type="signal peptide" evidence="3">
    <location>
        <begin position="1"/>
        <end position="18"/>
    </location>
</feature>
<dbReference type="InterPro" id="IPR011059">
    <property type="entry name" value="Metal-dep_hydrolase_composite"/>
</dbReference>
<comment type="similarity">
    <text evidence="1">Belongs to the TolB family.</text>
</comment>
<keyword evidence="3" id="KW-0732">Signal</keyword>
<feature type="domain" description="Amidohydrolase-related" evidence="4">
    <location>
        <begin position="767"/>
        <end position="1095"/>
    </location>
</feature>
<gene>
    <name evidence="5" type="ORF">KK060_13125</name>
</gene>
<dbReference type="InterPro" id="IPR006680">
    <property type="entry name" value="Amidohydro-rel"/>
</dbReference>
<evidence type="ECO:0000256" key="3">
    <source>
        <dbReference type="SAM" id="SignalP"/>
    </source>
</evidence>
<dbReference type="InterPro" id="IPR011659">
    <property type="entry name" value="WD40"/>
</dbReference>
<evidence type="ECO:0000256" key="1">
    <source>
        <dbReference type="ARBA" id="ARBA00009820"/>
    </source>
</evidence>
<evidence type="ECO:0000256" key="2">
    <source>
        <dbReference type="SAM" id="MobiDB-lite"/>
    </source>
</evidence>
<dbReference type="Gene3D" id="2.30.40.10">
    <property type="entry name" value="Urease, subunit C, domain 1"/>
    <property type="match status" value="2"/>
</dbReference>
<evidence type="ECO:0000313" key="6">
    <source>
        <dbReference type="Proteomes" id="UP000772618"/>
    </source>
</evidence>
<dbReference type="SUPFAM" id="SSF82171">
    <property type="entry name" value="DPP6 N-terminal domain-like"/>
    <property type="match status" value="1"/>
</dbReference>
<comment type="caution">
    <text evidence="5">The sequence shown here is derived from an EMBL/GenBank/DDBJ whole genome shotgun (WGS) entry which is preliminary data.</text>
</comment>
<dbReference type="Pfam" id="PF07676">
    <property type="entry name" value="PD40"/>
    <property type="match status" value="3"/>
</dbReference>
<evidence type="ECO:0000313" key="5">
    <source>
        <dbReference type="EMBL" id="MBT1704229.1"/>
    </source>
</evidence>
<dbReference type="Pfam" id="PF01979">
    <property type="entry name" value="Amidohydro_1"/>
    <property type="match status" value="1"/>
</dbReference>
<feature type="region of interest" description="Disordered" evidence="2">
    <location>
        <begin position="657"/>
        <end position="693"/>
    </location>
</feature>
<dbReference type="SUPFAM" id="SSF69304">
    <property type="entry name" value="Tricorn protease N-terminal domain"/>
    <property type="match status" value="1"/>
</dbReference>
<organism evidence="5 6">
    <name type="scientific">Chryseosolibacter indicus</name>
    <dbReference type="NCBI Taxonomy" id="2782351"/>
    <lineage>
        <taxon>Bacteria</taxon>
        <taxon>Pseudomonadati</taxon>
        <taxon>Bacteroidota</taxon>
        <taxon>Cytophagia</taxon>
        <taxon>Cytophagales</taxon>
        <taxon>Chryseotaleaceae</taxon>
        <taxon>Chryseosolibacter</taxon>
    </lineage>
</organism>
<proteinExistence type="inferred from homology"/>
<dbReference type="SUPFAM" id="SSF51556">
    <property type="entry name" value="Metallo-dependent hydrolases"/>
    <property type="match status" value="1"/>
</dbReference>
<sequence>MKKYICCMLLLASSLGYSQQMDTLKTKPDSVKNQKQKKREFLPLEAARKIKISSTEGSWMSLDVSPDGKTIAFDFLGDIYLLPFTGGKAKPFLKDMSFESHPKFSPDGKNLLVISDRSGAENVWRFSLDRKDSLQITKMTSDYFQSAEWTPDGNYIVASKGRRNLKLWLYHRDGGGGAQLISKPDNLKTIEPAFGNDGRHIYFSQRTGAWNYNAQLPQYQIGLYDRETGEVDTRTERYGSAFAPTLSPDGKWLVYGTRYNDKTGLIIRDLKSGVEKWLAYPVQRDEQESIAPMGVLPAMSFTPDSKEVVASYGGKIYRIPVAGGNAIEIPFEINTEIELGPKLDFKYPIKDDKDMTVTQIRDGKVSPDGKQLAFTALNRLYVMDLPNGTPRRVSNFDFTEAMPAWSPDGTQLAWVSWENNGGNIYKINAKSTSARPVKLTSTQALYTEPAWSYKNNRIVFMIGSSQFFQDAEGPYAFSSKENLAWISADGGAITVVDKAKGRSFPHFVKSDDRIYLYHRSKGLVSLRWDGTDEKDHLKVTGITTYGTSFEQHCMLVESASEPQREPSNAEYILMAPDGDQALAQINNEIYVVSVPKVGAEAPKISVSDPSNAQFPSRKLTKIGGQFASWSNDGKKVFWSIGNAFFTYNLDEAKAKEEEVRKKKEAKEKAEAEKERKDDDKKNKKDGDEEKKEDTYKPAELRVKVKVLRDIPDGKALLMNARIITMKGDEVIESGDVLIEGNRIKKVGPAGSIAVDGSVQKIDLQGKTIMPGFVDTHAHMWPTWGLHKNQVWMYAANLAYGVTTTRDPQTGTTDVLTYADLVDAGKIVGPRIYSTGPGVGYWSYNIKDLDQARDILKQYSEYYNTKYIKMYLVGNRQHRQWIIMAAKEQGLKPTTEGGLDFKLNLTQIIDGYPGHEHSFPIYPLYKDVSKLVAESNTAYTPTLLVSYGGPWAENYYYATENVNGDPKLNFFTPKGELDAKSRRRGSWFMYEEHVFPDHAKFVNDLIKVGGNAGIGSHGQLQGLGYHWELWSVQSGGMSNHDALKVGTIHGAKALGLDGDLGSIEAGKLADLIVLDKNPLENIRNSNTINKVMMNGRMYDGNTLDEVYPISRKIMNTWQQSQPIGTPGVRE</sequence>
<feature type="chain" id="PRO_5045443910" evidence="3">
    <location>
        <begin position="19"/>
        <end position="1129"/>
    </location>
</feature>
<dbReference type="InterPro" id="IPR032466">
    <property type="entry name" value="Metal_Hydrolase"/>
</dbReference>
<keyword evidence="6" id="KW-1185">Reference proteome</keyword>
<protein>
    <submittedName>
        <fullName evidence="5">PD40 domain-containing protein</fullName>
    </submittedName>
</protein>
<accession>A0ABS5VS13</accession>
<evidence type="ECO:0000259" key="4">
    <source>
        <dbReference type="Pfam" id="PF01979"/>
    </source>
</evidence>